<evidence type="ECO:0000256" key="16">
    <source>
        <dbReference type="SAM" id="Phobius"/>
    </source>
</evidence>
<comment type="subcellular location">
    <subcellularLocation>
        <location evidence="1">Mitochondrion membrane</location>
        <topology evidence="1">Multi-pass membrane protein</topology>
    </subcellularLocation>
</comment>
<evidence type="ECO:0000256" key="6">
    <source>
        <dbReference type="ARBA" id="ARBA00022660"/>
    </source>
</evidence>
<keyword evidence="13 16" id="KW-0472">Membrane</keyword>
<protein>
    <recommendedName>
        <fullName evidence="4">NADH-ubiquinone oxidoreductase chain 6</fullName>
        <ecNumber evidence="3">7.1.1.2</ecNumber>
    </recommendedName>
    <alternativeName>
        <fullName evidence="14">NADH dehydrogenase subunit 6</fullName>
    </alternativeName>
</protein>
<organism evidence="17">
    <name type="scientific">Brachytemnus porcatus</name>
    <dbReference type="NCBI Taxonomy" id="1069889"/>
    <lineage>
        <taxon>Eukaryota</taxon>
        <taxon>Metazoa</taxon>
        <taxon>Ecdysozoa</taxon>
        <taxon>Arthropoda</taxon>
        <taxon>Hexapoda</taxon>
        <taxon>Insecta</taxon>
        <taxon>Pterygota</taxon>
        <taxon>Neoptera</taxon>
        <taxon>Endopterygota</taxon>
        <taxon>Coleoptera</taxon>
        <taxon>Polyphaga</taxon>
        <taxon>Cucujiformia</taxon>
        <taxon>Curculionidae</taxon>
        <taxon>Cossoninae</taxon>
        <taxon>Brachytemnus</taxon>
    </lineage>
</organism>
<evidence type="ECO:0000313" key="17">
    <source>
        <dbReference type="EMBL" id="AEP27621.1"/>
    </source>
</evidence>
<keyword evidence="5" id="KW-0813">Transport</keyword>
<dbReference type="AlphaFoldDB" id="J9PH75"/>
<evidence type="ECO:0000256" key="13">
    <source>
        <dbReference type="ARBA" id="ARBA00023136"/>
    </source>
</evidence>
<evidence type="ECO:0000256" key="10">
    <source>
        <dbReference type="ARBA" id="ARBA00022989"/>
    </source>
</evidence>
<dbReference type="PANTHER" id="PTHR11435:SF1">
    <property type="entry name" value="NADH-UBIQUINONE OXIDOREDUCTASE CHAIN 6"/>
    <property type="match status" value="1"/>
</dbReference>
<feature type="transmembrane region" description="Helical" evidence="16">
    <location>
        <begin position="48"/>
        <end position="71"/>
    </location>
</feature>
<evidence type="ECO:0000256" key="5">
    <source>
        <dbReference type="ARBA" id="ARBA00022448"/>
    </source>
</evidence>
<feature type="transmembrane region" description="Helical" evidence="16">
    <location>
        <begin position="12"/>
        <end position="36"/>
    </location>
</feature>
<evidence type="ECO:0000256" key="11">
    <source>
        <dbReference type="ARBA" id="ARBA00023027"/>
    </source>
</evidence>
<accession>J9PH75</accession>
<evidence type="ECO:0000256" key="7">
    <source>
        <dbReference type="ARBA" id="ARBA00022692"/>
    </source>
</evidence>
<keyword evidence="8" id="KW-1278">Translocase</keyword>
<feature type="transmembrane region" description="Helical" evidence="16">
    <location>
        <begin position="83"/>
        <end position="101"/>
    </location>
</feature>
<keyword evidence="7 16" id="KW-0812">Transmembrane</keyword>
<evidence type="ECO:0000256" key="12">
    <source>
        <dbReference type="ARBA" id="ARBA00023128"/>
    </source>
</evidence>
<keyword evidence="9" id="KW-0249">Electron transport</keyword>
<keyword evidence="11" id="KW-0520">NAD</keyword>
<feature type="transmembrane region" description="Helical" evidence="16">
    <location>
        <begin position="139"/>
        <end position="159"/>
    </location>
</feature>
<dbReference type="PANTHER" id="PTHR11435">
    <property type="entry name" value="NADH UBIQUINONE OXIDOREDUCTASE SUBUNIT ND6"/>
    <property type="match status" value="1"/>
</dbReference>
<dbReference type="GO" id="GO:0031966">
    <property type="term" value="C:mitochondrial membrane"/>
    <property type="evidence" value="ECO:0007669"/>
    <property type="project" value="UniProtKB-SubCell"/>
</dbReference>
<evidence type="ECO:0000256" key="14">
    <source>
        <dbReference type="ARBA" id="ARBA00031019"/>
    </source>
</evidence>
<comment type="similarity">
    <text evidence="2">Belongs to the complex I subunit 6 family.</text>
</comment>
<gene>
    <name evidence="17" type="primary">ND6</name>
</gene>
<dbReference type="EC" id="7.1.1.2" evidence="3"/>
<comment type="catalytic activity">
    <reaction evidence="15">
        <text>a ubiquinone + NADH + 5 H(+)(in) = a ubiquinol + NAD(+) + 4 H(+)(out)</text>
        <dbReference type="Rhea" id="RHEA:29091"/>
        <dbReference type="Rhea" id="RHEA-COMP:9565"/>
        <dbReference type="Rhea" id="RHEA-COMP:9566"/>
        <dbReference type="ChEBI" id="CHEBI:15378"/>
        <dbReference type="ChEBI" id="CHEBI:16389"/>
        <dbReference type="ChEBI" id="CHEBI:17976"/>
        <dbReference type="ChEBI" id="CHEBI:57540"/>
        <dbReference type="ChEBI" id="CHEBI:57945"/>
        <dbReference type="EC" id="7.1.1.2"/>
    </reaction>
</comment>
<sequence>MLAYLFTLSWIFAMIFIFLNHPLSLGSILLIQTILVTLTTSSFYMNSWFGYILFLVMIGGMLVMFLYMTSIASNEKFKLPKKMMISAIFIITILFLLFIIINDDFFSFLINYMKVNFTQSNLPSKTALKKFFSFPDMQMMIVLMIYLFITLIASVKIVGKSKNTLRQR</sequence>
<evidence type="ECO:0000256" key="8">
    <source>
        <dbReference type="ARBA" id="ARBA00022967"/>
    </source>
</evidence>
<name>J9PH75_9CUCU</name>
<dbReference type="InterPro" id="IPR050269">
    <property type="entry name" value="ComplexI_Subunit6"/>
</dbReference>
<keyword evidence="10 16" id="KW-1133">Transmembrane helix</keyword>
<evidence type="ECO:0000256" key="3">
    <source>
        <dbReference type="ARBA" id="ARBA00012944"/>
    </source>
</evidence>
<dbReference type="GO" id="GO:0008137">
    <property type="term" value="F:NADH dehydrogenase (ubiquinone) activity"/>
    <property type="evidence" value="ECO:0007669"/>
    <property type="project" value="UniProtKB-EC"/>
</dbReference>
<keyword evidence="6" id="KW-0679">Respiratory chain</keyword>
<proteinExistence type="inferred from homology"/>
<keyword evidence="12 17" id="KW-0496">Mitochondrion</keyword>
<reference evidence="17" key="2">
    <citation type="journal article" date="2013" name="Mol. Phylogenet. Evol.">
        <title>Mitogenome sequences stabilize the phylogenetics of weevils (Curculionoidea) and establish the monophyly of larval ectophagy.</title>
        <authorList>
            <person name="Haran J."/>
            <person name="Timmermans M.J."/>
            <person name="Vogler A.P."/>
        </authorList>
    </citation>
    <scope>NUCLEOTIDE SEQUENCE</scope>
</reference>
<geneLocation type="mitochondrion" evidence="17"/>
<evidence type="ECO:0000256" key="9">
    <source>
        <dbReference type="ARBA" id="ARBA00022982"/>
    </source>
</evidence>
<evidence type="ECO:0000256" key="15">
    <source>
        <dbReference type="ARBA" id="ARBA00049551"/>
    </source>
</evidence>
<evidence type="ECO:0000256" key="4">
    <source>
        <dbReference type="ARBA" id="ARBA00021095"/>
    </source>
</evidence>
<reference evidence="17" key="1">
    <citation type="submission" date="2011-06" db="EMBL/GenBank/DDBJ databases">
        <authorList>
            <person name="Haran J.M."/>
            <person name="Timmermans M.J.T.N."/>
            <person name="Vogler A.P."/>
        </authorList>
    </citation>
    <scope>NUCLEOTIDE SEQUENCE</scope>
</reference>
<evidence type="ECO:0000256" key="1">
    <source>
        <dbReference type="ARBA" id="ARBA00004225"/>
    </source>
</evidence>
<dbReference type="EMBL" id="JN163960">
    <property type="protein sequence ID" value="AEP27621.1"/>
    <property type="molecule type" value="Genomic_DNA"/>
</dbReference>
<evidence type="ECO:0000256" key="2">
    <source>
        <dbReference type="ARBA" id="ARBA00005698"/>
    </source>
</evidence>